<gene>
    <name evidence="2" type="ORF">S101447_03117</name>
</gene>
<evidence type="ECO:0000313" key="2">
    <source>
        <dbReference type="EMBL" id="ARW12154.1"/>
    </source>
</evidence>
<proteinExistence type="predicted"/>
<accession>A0A1Y0V3C1</accession>
<reference evidence="2 3" key="1">
    <citation type="submission" date="2017-05" db="EMBL/GenBank/DDBJ databases">
        <title>Genome sequence of Acetobacter pasteurianus subsp. ascendens strain SRCM101447.</title>
        <authorList>
            <person name="Cho S.H."/>
        </authorList>
    </citation>
    <scope>NUCLEOTIDE SEQUENCE [LARGE SCALE GENOMIC DNA]</scope>
    <source>
        <strain evidence="2 3">SRCM101447</strain>
        <plasmid evidence="3">Plasmid pap1447-2 sequence</plasmid>
    </source>
</reference>
<protein>
    <submittedName>
        <fullName evidence="2">Uncharacterized protein</fullName>
    </submittedName>
</protein>
<keyword evidence="2" id="KW-0614">Plasmid</keyword>
<geneLocation type="plasmid" evidence="3">
    <name>pap1447-2 sequence</name>
</geneLocation>
<dbReference type="AlphaFoldDB" id="A0A1Y0V3C1"/>
<name>A0A1Y0V3C1_9PROT</name>
<feature type="region of interest" description="Disordered" evidence="1">
    <location>
        <begin position="290"/>
        <end position="311"/>
    </location>
</feature>
<evidence type="ECO:0000313" key="3">
    <source>
        <dbReference type="Proteomes" id="UP000195633"/>
    </source>
</evidence>
<feature type="compositionally biased region" description="Basic and acidic residues" evidence="1">
    <location>
        <begin position="297"/>
        <end position="311"/>
    </location>
</feature>
<sequence>MVYEGPKFDGTDVGLIWGGNGTETPQIGDATRNGTPTEMEQKASQLWNGKADIVFGRILEAHPQRTLRPRERPMKFAKLKERLKTQPRKRTTGKLYQWLFENHAELLEMRLPGEMWLPYIELAIEDGVPIKTDTKSIQRVRKTWHLVCRAKAKRAQALATAGMEKPKNNENNDKLIMPSRLPADWKPEFVERPQPVSQPAQGRPQSSSLTVKTETMPAGTSMTMEQKIDKARFTLGQAKFDLTMAKEQIRLNDSQGAPMLAKEGEAKLPGLREIIKQRRAIYDRLLAGEDVPEEELEFKSPREREEEQYSD</sequence>
<evidence type="ECO:0000256" key="1">
    <source>
        <dbReference type="SAM" id="MobiDB-lite"/>
    </source>
</evidence>
<dbReference type="Proteomes" id="UP000195633">
    <property type="component" value="Plasmid pAP1447-2"/>
</dbReference>
<organism evidence="2 3">
    <name type="scientific">Acetobacter ascendens</name>
    <dbReference type="NCBI Taxonomy" id="481146"/>
    <lineage>
        <taxon>Bacteria</taxon>
        <taxon>Pseudomonadati</taxon>
        <taxon>Pseudomonadota</taxon>
        <taxon>Alphaproteobacteria</taxon>
        <taxon>Acetobacterales</taxon>
        <taxon>Acetobacteraceae</taxon>
        <taxon>Acetobacter</taxon>
    </lineage>
</organism>
<dbReference type="EMBL" id="CP021526">
    <property type="protein sequence ID" value="ARW12154.1"/>
    <property type="molecule type" value="Genomic_DNA"/>
</dbReference>